<gene>
    <name evidence="11" type="ORF">A3F61_00185</name>
</gene>
<feature type="domain" description="Aminoacyl-transfer RNA synthetases class-II family profile" evidence="10">
    <location>
        <begin position="130"/>
        <end position="294"/>
    </location>
</feature>
<keyword evidence="2 11" id="KW-0436">Ligase</keyword>
<dbReference type="InterPro" id="IPR002317">
    <property type="entry name" value="Ser-tRNA-ligase_type_1"/>
</dbReference>
<feature type="non-terminal residue" evidence="11">
    <location>
        <position position="294"/>
    </location>
</feature>
<dbReference type="EC" id="6.1.1.11" evidence="1"/>
<evidence type="ECO:0000256" key="9">
    <source>
        <dbReference type="SAM" id="MobiDB-lite"/>
    </source>
</evidence>
<evidence type="ECO:0000256" key="6">
    <source>
        <dbReference type="ARBA" id="ARBA00023146"/>
    </source>
</evidence>
<organism evidence="11 12">
    <name type="scientific">Candidatus Blackburnbacteria bacterium RIFCSPHIGHO2_12_FULL_41_13b</name>
    <dbReference type="NCBI Taxonomy" id="1797517"/>
    <lineage>
        <taxon>Bacteria</taxon>
        <taxon>Candidatus Blackburniibacteriota</taxon>
    </lineage>
</organism>
<dbReference type="GO" id="GO:0004828">
    <property type="term" value="F:serine-tRNA ligase activity"/>
    <property type="evidence" value="ECO:0007669"/>
    <property type="project" value="UniProtKB-EC"/>
</dbReference>
<keyword evidence="6" id="KW-0030">Aminoacyl-tRNA synthetase</keyword>
<dbReference type="InterPro" id="IPR045864">
    <property type="entry name" value="aa-tRNA-synth_II/BPL/LPL"/>
</dbReference>
<dbReference type="PANTHER" id="PTHR11778">
    <property type="entry name" value="SERYL-TRNA SYNTHETASE"/>
    <property type="match status" value="1"/>
</dbReference>
<dbReference type="InterPro" id="IPR015866">
    <property type="entry name" value="Ser-tRNA-synth_1_N"/>
</dbReference>
<dbReference type="Pfam" id="PF00587">
    <property type="entry name" value="tRNA-synt_2b"/>
    <property type="match status" value="1"/>
</dbReference>
<evidence type="ECO:0000256" key="5">
    <source>
        <dbReference type="ARBA" id="ARBA00022917"/>
    </source>
</evidence>
<dbReference type="PROSITE" id="PS50862">
    <property type="entry name" value="AA_TRNA_LIGASE_II"/>
    <property type="match status" value="1"/>
</dbReference>
<evidence type="ECO:0000256" key="2">
    <source>
        <dbReference type="ARBA" id="ARBA00022598"/>
    </source>
</evidence>
<dbReference type="Gene3D" id="3.30.930.10">
    <property type="entry name" value="Bira Bifunctional Protein, Domain 2"/>
    <property type="match status" value="1"/>
</dbReference>
<accession>A0A1G1VAN7</accession>
<dbReference type="InterPro" id="IPR010978">
    <property type="entry name" value="tRNA-bd_arm"/>
</dbReference>
<evidence type="ECO:0000256" key="4">
    <source>
        <dbReference type="ARBA" id="ARBA00022840"/>
    </source>
</evidence>
<feature type="coiled-coil region" evidence="8">
    <location>
        <begin position="48"/>
        <end position="96"/>
    </location>
</feature>
<dbReference type="EMBL" id="MHCA01000021">
    <property type="protein sequence ID" value="OGY12327.1"/>
    <property type="molecule type" value="Genomic_DNA"/>
</dbReference>
<keyword evidence="3" id="KW-0547">Nucleotide-binding</keyword>
<dbReference type="InterPro" id="IPR002314">
    <property type="entry name" value="aa-tRNA-synt_IIb"/>
</dbReference>
<dbReference type="GO" id="GO:0005524">
    <property type="term" value="F:ATP binding"/>
    <property type="evidence" value="ECO:0007669"/>
    <property type="project" value="UniProtKB-KW"/>
</dbReference>
<name>A0A1G1VAN7_9BACT</name>
<keyword evidence="8" id="KW-0175">Coiled coil</keyword>
<dbReference type="InterPro" id="IPR006195">
    <property type="entry name" value="aa-tRNA-synth_II"/>
</dbReference>
<dbReference type="Pfam" id="PF02403">
    <property type="entry name" value="Seryl_tRNA_N"/>
    <property type="match status" value="1"/>
</dbReference>
<feature type="region of interest" description="Disordered" evidence="9">
    <location>
        <begin position="96"/>
        <end position="124"/>
    </location>
</feature>
<dbReference type="STRING" id="1797517.A3F61_00185"/>
<proteinExistence type="predicted"/>
<evidence type="ECO:0000256" key="1">
    <source>
        <dbReference type="ARBA" id="ARBA00012840"/>
    </source>
</evidence>
<dbReference type="Gene3D" id="1.10.287.40">
    <property type="entry name" value="Serine-tRNA synthetase, tRNA binding domain"/>
    <property type="match status" value="1"/>
</dbReference>
<comment type="caution">
    <text evidence="11">The sequence shown here is derived from an EMBL/GenBank/DDBJ whole genome shotgun (WGS) entry which is preliminary data.</text>
</comment>
<dbReference type="SUPFAM" id="SSF46589">
    <property type="entry name" value="tRNA-binding arm"/>
    <property type="match status" value="1"/>
</dbReference>
<dbReference type="Proteomes" id="UP000178272">
    <property type="component" value="Unassembled WGS sequence"/>
</dbReference>
<sequence>MLNINLIRENPEVVKEGVRKKGYDAGLVDKVLEADMARRELIVKVDDSRKERNEVAGAEQRTKDIEQRGREIKEELKTLEPQLKELEEQFENALGQIPNLPSDKAPTGAGEEDNKEVSVWGEPDKTKSKDHLEIGKTLGIIDFERGAKVAGSGFYYLKGDGALLELALVQYGLKFLNERGFTPVITPDLAQKRFYEGTGYLPKGEEAQTYTINDGELGLIATAEVTLAGYHADEILNSKDLPKQYAGYSHCFRMESGAYGKYSKGLYRVHQFSKVEMFAFTKAEESESIHEGFL</sequence>
<evidence type="ECO:0000256" key="8">
    <source>
        <dbReference type="SAM" id="Coils"/>
    </source>
</evidence>
<dbReference type="GO" id="GO:0006434">
    <property type="term" value="P:seryl-tRNA aminoacylation"/>
    <property type="evidence" value="ECO:0007669"/>
    <property type="project" value="InterPro"/>
</dbReference>
<keyword evidence="4" id="KW-0067">ATP-binding</keyword>
<evidence type="ECO:0000259" key="10">
    <source>
        <dbReference type="PROSITE" id="PS50862"/>
    </source>
</evidence>
<keyword evidence="5" id="KW-0648">Protein biosynthesis</keyword>
<evidence type="ECO:0000313" key="12">
    <source>
        <dbReference type="Proteomes" id="UP000178272"/>
    </source>
</evidence>
<evidence type="ECO:0000313" key="11">
    <source>
        <dbReference type="EMBL" id="OGY12327.1"/>
    </source>
</evidence>
<dbReference type="AlphaFoldDB" id="A0A1G1VAN7"/>
<dbReference type="InterPro" id="IPR042103">
    <property type="entry name" value="SerRS_1_N_sf"/>
</dbReference>
<evidence type="ECO:0000256" key="7">
    <source>
        <dbReference type="ARBA" id="ARBA00031113"/>
    </source>
</evidence>
<dbReference type="PRINTS" id="PR00981">
    <property type="entry name" value="TRNASYNTHSER"/>
</dbReference>
<evidence type="ECO:0000256" key="3">
    <source>
        <dbReference type="ARBA" id="ARBA00022741"/>
    </source>
</evidence>
<dbReference type="SUPFAM" id="SSF55681">
    <property type="entry name" value="Class II aaRS and biotin synthetases"/>
    <property type="match status" value="1"/>
</dbReference>
<protein>
    <recommendedName>
        <fullName evidence="1">serine--tRNA ligase</fullName>
        <ecNumber evidence="1">6.1.1.11</ecNumber>
    </recommendedName>
    <alternativeName>
        <fullName evidence="7">Seryl-tRNA synthetase</fullName>
    </alternativeName>
</protein>
<reference evidence="11 12" key="1">
    <citation type="journal article" date="2016" name="Nat. Commun.">
        <title>Thousands of microbial genomes shed light on interconnected biogeochemical processes in an aquifer system.</title>
        <authorList>
            <person name="Anantharaman K."/>
            <person name="Brown C.T."/>
            <person name="Hug L.A."/>
            <person name="Sharon I."/>
            <person name="Castelle C.J."/>
            <person name="Probst A.J."/>
            <person name="Thomas B.C."/>
            <person name="Singh A."/>
            <person name="Wilkins M.J."/>
            <person name="Karaoz U."/>
            <person name="Brodie E.L."/>
            <person name="Williams K.H."/>
            <person name="Hubbard S.S."/>
            <person name="Banfield J.F."/>
        </authorList>
    </citation>
    <scope>NUCLEOTIDE SEQUENCE [LARGE SCALE GENOMIC DNA]</scope>
</reference>